<dbReference type="CDD" id="cd00371">
    <property type="entry name" value="HMA"/>
    <property type="match status" value="1"/>
</dbReference>
<reference evidence="2 3" key="1">
    <citation type="submission" date="2014-01" db="EMBL/GenBank/DDBJ databases">
        <title>Genome sequencing of Thermotog hypogea.</title>
        <authorList>
            <person name="Zhang X."/>
            <person name="Alvare G."/>
            <person name="Fristensky B."/>
            <person name="Chen L."/>
            <person name="Suen T."/>
            <person name="Chen Q."/>
            <person name="Ma K."/>
        </authorList>
    </citation>
    <scope>NUCLEOTIDE SEQUENCE [LARGE SCALE GENOMIC DNA]</scope>
    <source>
        <strain evidence="2 3">DSM 11164</strain>
    </source>
</reference>
<dbReference type="Proteomes" id="UP000077469">
    <property type="component" value="Chromosome"/>
</dbReference>
<sequence>MTKEKVLEALKQVIDFEIGLDIVNLGLVYDVAIDNENNVTVTMTMTTPACPLAGLILQDAEDKVRQIEGVKDVKINLTFDPPWTPDRMSEEIRKKFGI</sequence>
<dbReference type="Gene3D" id="3.30.300.130">
    <property type="entry name" value="Fe-S cluster assembly (FSCA)"/>
    <property type="match status" value="1"/>
</dbReference>
<dbReference type="KEGG" id="phy:AJ81_09295"/>
<dbReference type="InterPro" id="IPR034904">
    <property type="entry name" value="FSCA_dom_sf"/>
</dbReference>
<dbReference type="PaxDb" id="1123384-AJ81_09295"/>
<dbReference type="InterPro" id="IPR006121">
    <property type="entry name" value="HMA_dom"/>
</dbReference>
<dbReference type="InterPro" id="IPR002744">
    <property type="entry name" value="MIP18-like"/>
</dbReference>
<dbReference type="SUPFAM" id="SSF117916">
    <property type="entry name" value="Fe-S cluster assembly (FSCA) domain-like"/>
    <property type="match status" value="1"/>
</dbReference>
<feature type="domain" description="MIP18 family-like" evidence="1">
    <location>
        <begin position="3"/>
        <end position="76"/>
    </location>
</feature>
<dbReference type="Pfam" id="PF01883">
    <property type="entry name" value="FeS_assembly_P"/>
    <property type="match status" value="1"/>
</dbReference>
<dbReference type="EMBL" id="CP007141">
    <property type="protein sequence ID" value="AJC74336.1"/>
    <property type="molecule type" value="Genomic_DNA"/>
</dbReference>
<dbReference type="STRING" id="1123384.AJ81_09295"/>
<organism evidence="2 3">
    <name type="scientific">Pseudothermotoga hypogea DSM 11164 = NBRC 106472</name>
    <dbReference type="NCBI Taxonomy" id="1123384"/>
    <lineage>
        <taxon>Bacteria</taxon>
        <taxon>Thermotogati</taxon>
        <taxon>Thermotogota</taxon>
        <taxon>Thermotogae</taxon>
        <taxon>Thermotogales</taxon>
        <taxon>Thermotogaceae</taxon>
        <taxon>Pseudothermotoga</taxon>
    </lineage>
</organism>
<evidence type="ECO:0000259" key="1">
    <source>
        <dbReference type="Pfam" id="PF01883"/>
    </source>
</evidence>
<protein>
    <submittedName>
        <fullName evidence="2">Aromatic ring hydroxylating enzyme</fullName>
    </submittedName>
</protein>
<dbReference type="PANTHER" id="PTHR42831:SF1">
    <property type="entry name" value="FE-S PROTEIN MATURATION AUXILIARY FACTOR YITW"/>
    <property type="match status" value="1"/>
</dbReference>
<keyword evidence="3" id="KW-1185">Reference proteome</keyword>
<dbReference type="AlphaFoldDB" id="A0A0X1KT22"/>
<name>A0A0X1KT22_9THEM</name>
<evidence type="ECO:0000313" key="3">
    <source>
        <dbReference type="Proteomes" id="UP000077469"/>
    </source>
</evidence>
<evidence type="ECO:0000313" key="2">
    <source>
        <dbReference type="EMBL" id="AJC74336.1"/>
    </source>
</evidence>
<gene>
    <name evidence="2" type="ORF">AJ81_09295</name>
</gene>
<dbReference type="PANTHER" id="PTHR42831">
    <property type="entry name" value="FE-S PROTEIN MATURATION AUXILIARY FACTOR YITW"/>
    <property type="match status" value="1"/>
</dbReference>
<proteinExistence type="predicted"/>
<dbReference type="GO" id="GO:0046872">
    <property type="term" value="F:metal ion binding"/>
    <property type="evidence" value="ECO:0007669"/>
    <property type="project" value="InterPro"/>
</dbReference>
<dbReference type="PATRIC" id="fig|1123384.7.peg.1870"/>
<accession>A0A0X1KT22</accession>
<dbReference type="InterPro" id="IPR052339">
    <property type="entry name" value="Fe-S_Maturation_MIP18"/>
</dbReference>